<gene>
    <name evidence="2" type="ORF">PAECIP111892_03070</name>
</gene>
<evidence type="ECO:0000256" key="1">
    <source>
        <dbReference type="SAM" id="Phobius"/>
    </source>
</evidence>
<keyword evidence="3" id="KW-1185">Reference proteome</keyword>
<evidence type="ECO:0000313" key="2">
    <source>
        <dbReference type="EMBL" id="CAH1208210.1"/>
    </source>
</evidence>
<feature type="transmembrane region" description="Helical" evidence="1">
    <location>
        <begin position="181"/>
        <end position="202"/>
    </location>
</feature>
<dbReference type="Proteomes" id="UP000838324">
    <property type="component" value="Unassembled WGS sequence"/>
</dbReference>
<organism evidence="2 3">
    <name type="scientific">Paenibacillus auburnensis</name>
    <dbReference type="NCBI Taxonomy" id="2905649"/>
    <lineage>
        <taxon>Bacteria</taxon>
        <taxon>Bacillati</taxon>
        <taxon>Bacillota</taxon>
        <taxon>Bacilli</taxon>
        <taxon>Bacillales</taxon>
        <taxon>Paenibacillaceae</taxon>
        <taxon>Paenibacillus</taxon>
    </lineage>
</organism>
<accession>A0ABN8GGA3</accession>
<comment type="caution">
    <text evidence="2">The sequence shown here is derived from an EMBL/GenBank/DDBJ whole genome shotgun (WGS) entry which is preliminary data.</text>
</comment>
<evidence type="ECO:0000313" key="3">
    <source>
        <dbReference type="Proteomes" id="UP000838324"/>
    </source>
</evidence>
<dbReference type="RefSeq" id="WP_236334536.1">
    <property type="nucleotide sequence ID" value="NZ_CAKMMG010000003.1"/>
</dbReference>
<proteinExistence type="predicted"/>
<reference evidence="2" key="1">
    <citation type="submission" date="2022-01" db="EMBL/GenBank/DDBJ databases">
        <authorList>
            <person name="Criscuolo A."/>
        </authorList>
    </citation>
    <scope>NUCLEOTIDE SEQUENCE</scope>
    <source>
        <strain evidence="2">CIP111892</strain>
    </source>
</reference>
<protein>
    <submittedName>
        <fullName evidence="2">Uncharacterized protein</fullName>
    </submittedName>
</protein>
<feature type="transmembrane region" description="Helical" evidence="1">
    <location>
        <begin position="63"/>
        <end position="86"/>
    </location>
</feature>
<keyword evidence="1" id="KW-1133">Transmembrane helix</keyword>
<feature type="transmembrane region" description="Helical" evidence="1">
    <location>
        <begin position="107"/>
        <end position="127"/>
    </location>
</feature>
<keyword evidence="1" id="KW-0812">Transmembrane</keyword>
<name>A0ABN8GGA3_9BACL</name>
<dbReference type="EMBL" id="CAKMMG010000003">
    <property type="protein sequence ID" value="CAH1208210.1"/>
    <property type="molecule type" value="Genomic_DNA"/>
</dbReference>
<sequence>MNNALAWVAIFIGLIVPILSILYLPKTKGELFFYSYLPSIFMSLIFITIGLRYSTWAPIHQKVGVYIFTIYFLELSFSSFFFIFYVCKEMLRQLVSPNPWDAINKKASLFIRFFLVTIFMLLSSFMFSPLYSLWNILSTHNIELGIGDAFYYGISVVYSIPQTGLFQQFQHEVNSDIMLRIIQVVHILTTKLIEFIVLGFIISQIKDLLLSKETPEASSNCDEQHLLRNTRSRRIHN</sequence>
<feature type="transmembrane region" description="Helical" evidence="1">
    <location>
        <begin position="31"/>
        <end position="51"/>
    </location>
</feature>
<feature type="transmembrane region" description="Helical" evidence="1">
    <location>
        <begin position="6"/>
        <end position="24"/>
    </location>
</feature>
<keyword evidence="1" id="KW-0472">Membrane</keyword>